<evidence type="ECO:0000313" key="4">
    <source>
        <dbReference type="Proteomes" id="UP001597075"/>
    </source>
</evidence>
<dbReference type="InterPro" id="IPR029061">
    <property type="entry name" value="THDP-binding"/>
</dbReference>
<evidence type="ECO:0000313" key="3">
    <source>
        <dbReference type="EMBL" id="MFD1634731.1"/>
    </source>
</evidence>
<dbReference type="GO" id="GO:0044272">
    <property type="term" value="P:sulfur compound biosynthetic process"/>
    <property type="evidence" value="ECO:0007669"/>
    <property type="project" value="UniProtKB-ARBA"/>
</dbReference>
<keyword evidence="1" id="KW-0560">Oxidoreductase</keyword>
<dbReference type="CDD" id="cd02000">
    <property type="entry name" value="TPP_E1_PDC_ADC_BCADC"/>
    <property type="match status" value="1"/>
</dbReference>
<evidence type="ECO:0000256" key="1">
    <source>
        <dbReference type="ARBA" id="ARBA00023002"/>
    </source>
</evidence>
<dbReference type="AlphaFoldDB" id="A0ABD6D316"/>
<keyword evidence="4" id="KW-1185">Reference proteome</keyword>
<dbReference type="InterPro" id="IPR017596">
    <property type="entry name" value="PdhA/BkdA"/>
</dbReference>
<name>A0ABD6D316_9EURY</name>
<dbReference type="Proteomes" id="UP001597075">
    <property type="component" value="Unassembled WGS sequence"/>
</dbReference>
<dbReference type="SUPFAM" id="SSF52518">
    <property type="entry name" value="Thiamin diphosphate-binding fold (THDP-binding)"/>
    <property type="match status" value="1"/>
</dbReference>
<proteinExistence type="predicted"/>
<comment type="caution">
    <text evidence="3">The sequence shown here is derived from an EMBL/GenBank/DDBJ whole genome shotgun (WGS) entry which is preliminary data.</text>
</comment>
<dbReference type="PANTHER" id="PTHR43380">
    <property type="entry name" value="2-OXOISOVALERATE DEHYDROGENASE SUBUNIT ALPHA, MITOCHONDRIAL"/>
    <property type="match status" value="1"/>
</dbReference>
<dbReference type="NCBIfam" id="TIGR03181">
    <property type="entry name" value="PDH_E1_alph_x"/>
    <property type="match status" value="1"/>
</dbReference>
<dbReference type="Pfam" id="PF00676">
    <property type="entry name" value="E1_dh"/>
    <property type="match status" value="1"/>
</dbReference>
<gene>
    <name evidence="3" type="primary">pdhA</name>
    <name evidence="3" type="ORF">ACFSBJ_13450</name>
</gene>
<dbReference type="PANTHER" id="PTHR43380:SF1">
    <property type="entry name" value="2-OXOISOVALERATE DEHYDROGENASE SUBUNIT ALPHA, MITOCHONDRIAL"/>
    <property type="match status" value="1"/>
</dbReference>
<dbReference type="InterPro" id="IPR001017">
    <property type="entry name" value="DH_E1"/>
</dbReference>
<dbReference type="GO" id="GO:0006082">
    <property type="term" value="P:organic acid metabolic process"/>
    <property type="evidence" value="ECO:0007669"/>
    <property type="project" value="UniProtKB-ARBA"/>
</dbReference>
<dbReference type="EMBL" id="JBHUDL010000010">
    <property type="protein sequence ID" value="MFD1634731.1"/>
    <property type="molecule type" value="Genomic_DNA"/>
</dbReference>
<evidence type="ECO:0000259" key="2">
    <source>
        <dbReference type="Pfam" id="PF00676"/>
    </source>
</evidence>
<organism evidence="3 4">
    <name type="scientific">Haloplanus ruber</name>
    <dbReference type="NCBI Taxonomy" id="869892"/>
    <lineage>
        <taxon>Archaea</taxon>
        <taxon>Methanobacteriati</taxon>
        <taxon>Methanobacteriota</taxon>
        <taxon>Stenosarchaea group</taxon>
        <taxon>Halobacteria</taxon>
        <taxon>Halobacteriales</taxon>
        <taxon>Haloferacaceae</taxon>
        <taxon>Haloplanus</taxon>
    </lineage>
</organism>
<keyword evidence="3" id="KW-0670">Pyruvate</keyword>
<feature type="domain" description="Dehydrogenase E1 component" evidence="2">
    <location>
        <begin position="39"/>
        <end position="329"/>
    </location>
</feature>
<reference evidence="3 4" key="1">
    <citation type="journal article" date="2019" name="Int. J. Syst. Evol. Microbiol.">
        <title>The Global Catalogue of Microorganisms (GCM) 10K type strain sequencing project: providing services to taxonomists for standard genome sequencing and annotation.</title>
        <authorList>
            <consortium name="The Broad Institute Genomics Platform"/>
            <consortium name="The Broad Institute Genome Sequencing Center for Infectious Disease"/>
            <person name="Wu L."/>
            <person name="Ma J."/>
        </authorList>
    </citation>
    <scope>NUCLEOTIDE SEQUENCE [LARGE SCALE GENOMIC DNA]</scope>
    <source>
        <strain evidence="3 4">CGMCC 1.10594</strain>
    </source>
</reference>
<dbReference type="Gene3D" id="3.40.50.970">
    <property type="match status" value="1"/>
</dbReference>
<dbReference type="RefSeq" id="WP_379824196.1">
    <property type="nucleotide sequence ID" value="NZ_CP187151.1"/>
</dbReference>
<dbReference type="GO" id="GO:0016491">
    <property type="term" value="F:oxidoreductase activity"/>
    <property type="evidence" value="ECO:0007669"/>
    <property type="project" value="UniProtKB-KW"/>
</dbReference>
<accession>A0ABD6D316</accession>
<dbReference type="InterPro" id="IPR050771">
    <property type="entry name" value="Alpha-ketoacid_DH_E1_comp"/>
</dbReference>
<protein>
    <submittedName>
        <fullName evidence="3">Pyruvate dehydrogenase (Acetyl-transferring) E1 component subunit alpha</fullName>
    </submittedName>
</protein>
<sequence>MTVDYEDGEFVRVLDEDGVPVDEDAVPDLSDETLLDMYRDMRLTRHFDERAINIQRQGRLGTFASCAGQEGAQVGSTYALADDDWILYQYREHGAVVVRDLDAGYLSYWMGHESGNATLADKHVFPLNITIADHLPHAVGLSWASKLKGDDRAAVVHFGDGATSEGDFHEAMNFAGVFDTPTVFFCNNNGWAISVPVERQTASDTIAQKAAAYGMEGVRVDGMDPLACYKVTKEAVDRAHDPAAGETRPTLIEAITYRYGAHTTADDPTVYRDEEEVERWKDRDPLDRFEAFLRRTDRLDDERDAEIRDGIADHVAAVIEAAAEVEADPASMFEHAYDDLPPELRQQRAGFLDILDRYGDEAFVRD</sequence>